<reference evidence="1" key="2">
    <citation type="submission" date="2021-04" db="EMBL/GenBank/DDBJ databases">
        <authorList>
            <person name="Gilroy R."/>
        </authorList>
    </citation>
    <scope>NUCLEOTIDE SEQUENCE</scope>
    <source>
        <strain evidence="1">CHK196-7946</strain>
    </source>
</reference>
<evidence type="ECO:0000313" key="1">
    <source>
        <dbReference type="EMBL" id="HJC74150.1"/>
    </source>
</evidence>
<accession>A0A9D2QA05</accession>
<dbReference type="AlphaFoldDB" id="A0A9D2QA05"/>
<proteinExistence type="predicted"/>
<sequence>METYEKNKKLKDYEAVMGLITRANWEQMEEEKKMCDALKELFEEELKEADEKGMEKGMELAKRIFTLSAQGISAESIAKECNVTMEQVKKLLA</sequence>
<evidence type="ECO:0008006" key="3">
    <source>
        <dbReference type="Google" id="ProtNLM"/>
    </source>
</evidence>
<dbReference type="Proteomes" id="UP000823902">
    <property type="component" value="Unassembled WGS sequence"/>
</dbReference>
<protein>
    <recommendedName>
        <fullName evidence="3">Transposase</fullName>
    </recommendedName>
</protein>
<dbReference type="EMBL" id="DWVY01000019">
    <property type="protein sequence ID" value="HJC74150.1"/>
    <property type="molecule type" value="Genomic_DNA"/>
</dbReference>
<gene>
    <name evidence="1" type="ORF">H9697_04270</name>
</gene>
<reference evidence="1" key="1">
    <citation type="journal article" date="2021" name="PeerJ">
        <title>Extensive microbial diversity within the chicken gut microbiome revealed by metagenomics and culture.</title>
        <authorList>
            <person name="Gilroy R."/>
            <person name="Ravi A."/>
            <person name="Getino M."/>
            <person name="Pursley I."/>
            <person name="Horton D.L."/>
            <person name="Alikhan N.F."/>
            <person name="Baker D."/>
            <person name="Gharbi K."/>
            <person name="Hall N."/>
            <person name="Watson M."/>
            <person name="Adriaenssens E.M."/>
            <person name="Foster-Nyarko E."/>
            <person name="Jarju S."/>
            <person name="Secka A."/>
            <person name="Antonio M."/>
            <person name="Oren A."/>
            <person name="Chaudhuri R.R."/>
            <person name="La Ragione R."/>
            <person name="Hildebrand F."/>
            <person name="Pallen M.J."/>
        </authorList>
    </citation>
    <scope>NUCLEOTIDE SEQUENCE</scope>
    <source>
        <strain evidence="1">CHK196-7946</strain>
    </source>
</reference>
<name>A0A9D2QA05_9FIRM</name>
<comment type="caution">
    <text evidence="1">The sequence shown here is derived from an EMBL/GenBank/DDBJ whole genome shotgun (WGS) entry which is preliminary data.</text>
</comment>
<evidence type="ECO:0000313" key="2">
    <source>
        <dbReference type="Proteomes" id="UP000823902"/>
    </source>
</evidence>
<organism evidence="1 2">
    <name type="scientific">Candidatus Mediterraneibacter faecavium</name>
    <dbReference type="NCBI Taxonomy" id="2838668"/>
    <lineage>
        <taxon>Bacteria</taxon>
        <taxon>Bacillati</taxon>
        <taxon>Bacillota</taxon>
        <taxon>Clostridia</taxon>
        <taxon>Lachnospirales</taxon>
        <taxon>Lachnospiraceae</taxon>
        <taxon>Mediterraneibacter</taxon>
    </lineage>
</organism>